<keyword evidence="1 4" id="KW-0808">Transferase</keyword>
<dbReference type="Proteomes" id="UP000430120">
    <property type="component" value="Unassembled WGS sequence"/>
</dbReference>
<keyword evidence="5" id="KW-1185">Reference proteome</keyword>
<evidence type="ECO:0000256" key="2">
    <source>
        <dbReference type="ARBA" id="ARBA00023315"/>
    </source>
</evidence>
<dbReference type="Pfam" id="PF00583">
    <property type="entry name" value="Acetyltransf_1"/>
    <property type="match status" value="2"/>
</dbReference>
<feature type="domain" description="N-acetyltransferase" evidence="3">
    <location>
        <begin position="2"/>
        <end position="169"/>
    </location>
</feature>
<dbReference type="RefSeq" id="WP_151124386.1">
    <property type="nucleotide sequence ID" value="NZ_CP088082.1"/>
</dbReference>
<proteinExistence type="predicted"/>
<dbReference type="SUPFAM" id="SSF55729">
    <property type="entry name" value="Acyl-CoA N-acyltransferases (Nat)"/>
    <property type="match status" value="2"/>
</dbReference>
<evidence type="ECO:0000259" key="3">
    <source>
        <dbReference type="PROSITE" id="PS51186"/>
    </source>
</evidence>
<dbReference type="PANTHER" id="PTHR43877">
    <property type="entry name" value="AMINOALKYLPHOSPHONATE N-ACETYLTRANSFERASE-RELATED-RELATED"/>
    <property type="match status" value="1"/>
</dbReference>
<dbReference type="InterPro" id="IPR050832">
    <property type="entry name" value="Bact_Acetyltransf"/>
</dbReference>
<dbReference type="EMBL" id="VZPB01000026">
    <property type="protein sequence ID" value="KAB0581208.1"/>
    <property type="molecule type" value="Genomic_DNA"/>
</dbReference>
<evidence type="ECO:0000256" key="1">
    <source>
        <dbReference type="ARBA" id="ARBA00022679"/>
    </source>
</evidence>
<dbReference type="CDD" id="cd04301">
    <property type="entry name" value="NAT_SF"/>
    <property type="match status" value="2"/>
</dbReference>
<dbReference type="GO" id="GO:0016747">
    <property type="term" value="F:acyltransferase activity, transferring groups other than amino-acyl groups"/>
    <property type="evidence" value="ECO:0007669"/>
    <property type="project" value="InterPro"/>
</dbReference>
<evidence type="ECO:0000313" key="5">
    <source>
        <dbReference type="Proteomes" id="UP000430120"/>
    </source>
</evidence>
<dbReference type="Gene3D" id="3.40.630.30">
    <property type="match status" value="2"/>
</dbReference>
<dbReference type="InterPro" id="IPR016181">
    <property type="entry name" value="Acyl_CoA_acyltransferase"/>
</dbReference>
<organism evidence="4 5">
    <name type="scientific">Ideonella dechloratans</name>
    <dbReference type="NCBI Taxonomy" id="36863"/>
    <lineage>
        <taxon>Bacteria</taxon>
        <taxon>Pseudomonadati</taxon>
        <taxon>Pseudomonadota</taxon>
        <taxon>Betaproteobacteria</taxon>
        <taxon>Burkholderiales</taxon>
        <taxon>Sphaerotilaceae</taxon>
        <taxon>Ideonella</taxon>
    </lineage>
</organism>
<feature type="domain" description="N-acetyltransferase" evidence="3">
    <location>
        <begin position="181"/>
        <end position="351"/>
    </location>
</feature>
<accession>A0A643FEI5</accession>
<gene>
    <name evidence="4" type="ORF">F7Q92_12010</name>
</gene>
<comment type="caution">
    <text evidence="4">The sequence shown here is derived from an EMBL/GenBank/DDBJ whole genome shotgun (WGS) entry which is preliminary data.</text>
</comment>
<evidence type="ECO:0000313" key="4">
    <source>
        <dbReference type="EMBL" id="KAB0581208.1"/>
    </source>
</evidence>
<dbReference type="OrthoDB" id="5355033at2"/>
<name>A0A643FEI5_IDEDE</name>
<protein>
    <submittedName>
        <fullName evidence="4">GNAT family N-acetyltransferase</fullName>
    </submittedName>
</protein>
<keyword evidence="2" id="KW-0012">Acyltransferase</keyword>
<dbReference type="InterPro" id="IPR000182">
    <property type="entry name" value="GNAT_dom"/>
</dbReference>
<dbReference type="PROSITE" id="PS51186">
    <property type="entry name" value="GNAT"/>
    <property type="match status" value="2"/>
</dbReference>
<sequence>MFTLAKLTADDAPAYRALMLEAYAQPGDAFTSTAEERAALPLSWWAQRAAAADGSGLALGAWVGNALVGSVALEFSSRAKTRHRAHLVGMYVQPAHQGQGMARALMQAALAEAAVRPGVRWVTLTVTEGNARAQRLYESCGFRVFGVEPEAICTDRACLGKVHMGCPLDLPPPAPRPAQVVRLRPAVEWDATALSALAARCFHDTYAADNRPEDLWAYITAHFHPAQQQAELADPALRTWLAEEGDRLVGFAQLAWGGTLPAAVTQARPVALHRFYVTREQQGAGLAGRLMTAIRQEAAQAGAGHLWLSVWERNARAIAFYRKCGFDAVGHTTFEVGADRQRDWVMVGPTGG</sequence>
<dbReference type="AlphaFoldDB" id="A0A643FEI5"/>
<reference evidence="4 5" key="1">
    <citation type="submission" date="2019-09" db="EMBL/GenBank/DDBJ databases">
        <title>Draft genome sequences of 48 bacterial type strains from the CCUG.</title>
        <authorList>
            <person name="Tunovic T."/>
            <person name="Pineiro-Iglesias B."/>
            <person name="Unosson C."/>
            <person name="Inganas E."/>
            <person name="Ohlen M."/>
            <person name="Cardew S."/>
            <person name="Jensie-Markopoulos S."/>
            <person name="Salva-Serra F."/>
            <person name="Jaen-Luchoro D."/>
            <person name="Karlsson R."/>
            <person name="Svensson-Stadler L."/>
            <person name="Chun J."/>
            <person name="Moore E."/>
        </authorList>
    </citation>
    <scope>NUCLEOTIDE SEQUENCE [LARGE SCALE GENOMIC DNA]</scope>
    <source>
        <strain evidence="4 5">CCUG 30977</strain>
    </source>
</reference>